<evidence type="ECO:0000256" key="4">
    <source>
        <dbReference type="ARBA" id="ARBA00022989"/>
    </source>
</evidence>
<evidence type="ECO:0000256" key="7">
    <source>
        <dbReference type="HAMAP-Rule" id="MF_00599"/>
    </source>
</evidence>
<evidence type="ECO:0000313" key="9">
    <source>
        <dbReference type="Proteomes" id="UP000426424"/>
    </source>
</evidence>
<dbReference type="GO" id="GO:0030428">
    <property type="term" value="C:cell septum"/>
    <property type="evidence" value="ECO:0007669"/>
    <property type="project" value="TreeGrafter"/>
</dbReference>
<evidence type="ECO:0000256" key="5">
    <source>
        <dbReference type="ARBA" id="ARBA00023136"/>
    </source>
</evidence>
<keyword evidence="9" id="KW-1185">Reference proteome</keyword>
<dbReference type="EMBL" id="CP039268">
    <property type="protein sequence ID" value="QGU33705.1"/>
    <property type="molecule type" value="Genomic_DNA"/>
</dbReference>
<evidence type="ECO:0000256" key="6">
    <source>
        <dbReference type="ARBA" id="ARBA00023306"/>
    </source>
</evidence>
<keyword evidence="5 7" id="KW-0472">Membrane</keyword>
<dbReference type="Proteomes" id="UP000426424">
    <property type="component" value="Chromosome"/>
</dbReference>
<gene>
    <name evidence="7 8" type="primary">ftsB</name>
    <name evidence="8" type="ORF">E6P07_12385</name>
</gene>
<keyword evidence="3 7" id="KW-0812">Transmembrane</keyword>
<dbReference type="Pfam" id="PF04977">
    <property type="entry name" value="DivIC"/>
    <property type="match status" value="1"/>
</dbReference>
<dbReference type="RefSeq" id="WP_153975893.1">
    <property type="nucleotide sequence ID" value="NZ_CP039268.1"/>
</dbReference>
<feature type="topological domain" description="Cytoplasmic" evidence="7">
    <location>
        <begin position="1"/>
        <end position="3"/>
    </location>
</feature>
<feature type="coiled-coil region" evidence="7">
    <location>
        <begin position="29"/>
        <end position="70"/>
    </location>
</feature>
<dbReference type="HAMAP" id="MF_00599">
    <property type="entry name" value="FtsB"/>
    <property type="match status" value="1"/>
</dbReference>
<dbReference type="GO" id="GO:0005886">
    <property type="term" value="C:plasma membrane"/>
    <property type="evidence" value="ECO:0007669"/>
    <property type="project" value="UniProtKB-SubCell"/>
</dbReference>
<keyword evidence="7" id="KW-0997">Cell inner membrane</keyword>
<keyword evidence="4 7" id="KW-1133">Transmembrane helix</keyword>
<name>A0A6I6E427_THETI</name>
<dbReference type="InterPro" id="IPR007060">
    <property type="entry name" value="FtsL/DivIC"/>
</dbReference>
<accession>A0A6I6E427</accession>
<evidence type="ECO:0000313" key="8">
    <source>
        <dbReference type="EMBL" id="QGU33705.1"/>
    </source>
</evidence>
<sequence length="100" mass="11466">MYWLILVLTLLLGALQYRLWVGEGSLAELHSLKREIALEESELERLRARNRALQAEVDDLREGSEAIEERARSELGMIKPGEIFIQVIERPRSANPEGRP</sequence>
<keyword evidence="1 7" id="KW-1003">Cell membrane</keyword>
<evidence type="ECO:0000256" key="2">
    <source>
        <dbReference type="ARBA" id="ARBA00022618"/>
    </source>
</evidence>
<protein>
    <recommendedName>
        <fullName evidence="7">Cell division protein FtsB</fullName>
    </recommendedName>
</protein>
<evidence type="ECO:0000256" key="3">
    <source>
        <dbReference type="ARBA" id="ARBA00022692"/>
    </source>
</evidence>
<comment type="subcellular location">
    <subcellularLocation>
        <location evidence="7">Cell inner membrane</location>
        <topology evidence="7">Single-pass type II membrane protein</topology>
    </subcellularLocation>
    <text evidence="7">Localizes to the division septum.</text>
</comment>
<dbReference type="PANTHER" id="PTHR37485:SF1">
    <property type="entry name" value="CELL DIVISION PROTEIN FTSB"/>
    <property type="match status" value="1"/>
</dbReference>
<evidence type="ECO:0000256" key="1">
    <source>
        <dbReference type="ARBA" id="ARBA00022475"/>
    </source>
</evidence>
<proteinExistence type="inferred from homology"/>
<dbReference type="NCBIfam" id="NF002058">
    <property type="entry name" value="PRK00888.1"/>
    <property type="match status" value="1"/>
</dbReference>
<dbReference type="OrthoDB" id="7061211at2"/>
<dbReference type="GO" id="GO:0043093">
    <property type="term" value="P:FtsZ-dependent cytokinesis"/>
    <property type="evidence" value="ECO:0007669"/>
    <property type="project" value="UniProtKB-UniRule"/>
</dbReference>
<comment type="subunit">
    <text evidence="7">Part of a complex composed of FtsB, FtsL and FtsQ.</text>
</comment>
<organism evidence="8 9">
    <name type="scientific">Thermochromatium tepidum ATCC 43061</name>
    <dbReference type="NCBI Taxonomy" id="316276"/>
    <lineage>
        <taxon>Bacteria</taxon>
        <taxon>Pseudomonadati</taxon>
        <taxon>Pseudomonadota</taxon>
        <taxon>Gammaproteobacteria</taxon>
        <taxon>Chromatiales</taxon>
        <taxon>Chromatiaceae</taxon>
        <taxon>Thermochromatium</taxon>
    </lineage>
</organism>
<dbReference type="KEGG" id="ttp:E6P07_12385"/>
<comment type="similarity">
    <text evidence="7">Belongs to the FtsB family.</text>
</comment>
<feature type="topological domain" description="Periplasmic" evidence="7">
    <location>
        <begin position="22"/>
        <end position="100"/>
    </location>
</feature>
<keyword evidence="2 7" id="KW-0132">Cell division</keyword>
<dbReference type="GO" id="GO:0032153">
    <property type="term" value="C:cell division site"/>
    <property type="evidence" value="ECO:0007669"/>
    <property type="project" value="UniProtKB-UniRule"/>
</dbReference>
<dbReference type="PANTHER" id="PTHR37485">
    <property type="entry name" value="CELL DIVISION PROTEIN FTSB"/>
    <property type="match status" value="1"/>
</dbReference>
<keyword evidence="6 7" id="KW-0131">Cell cycle</keyword>
<keyword evidence="7" id="KW-0175">Coiled coil</keyword>
<reference evidence="8 9" key="1">
    <citation type="submission" date="2019-12" db="EMBL/GenBank/DDBJ databases">
        <title>The complete genome of the thermophilic, anoxygenic phototrophic gammaproteobacterium Thermochromatium tepidum.</title>
        <authorList>
            <person name="Sattley W.M."/>
            <person name="Swingley W.D."/>
            <person name="Burchell B.M."/>
            <person name="Gurbani S.A."/>
            <person name="Kujawa C.M."/>
            <person name="Nuccio D.A."/>
            <person name="Schladweiler J."/>
            <person name="Shaffer K.N."/>
            <person name="Stokes L.M."/>
            <person name="Touchman J.W."/>
            <person name="Blankenship R.E."/>
            <person name="Madigan M.T."/>
        </authorList>
    </citation>
    <scope>NUCLEOTIDE SEQUENCE [LARGE SCALE GENOMIC DNA]</scope>
    <source>
        <strain evidence="8 9">ATCC 43061</strain>
    </source>
</reference>
<dbReference type="InterPro" id="IPR023081">
    <property type="entry name" value="Cell_div_FtsB"/>
</dbReference>
<comment type="function">
    <text evidence="7">Essential cell division protein. May link together the upstream cell division proteins, which are predominantly cytoplasmic, with the downstream cell division proteins, which are predominantly periplasmic.</text>
</comment>
<dbReference type="AlphaFoldDB" id="A0A6I6E427"/>